<dbReference type="EMBL" id="JAINUF010000017">
    <property type="protein sequence ID" value="KAJ8338950.1"/>
    <property type="molecule type" value="Genomic_DNA"/>
</dbReference>
<keyword evidence="3" id="KW-1015">Disulfide bond</keyword>
<dbReference type="PROSITE" id="PS50820">
    <property type="entry name" value="LCCL"/>
    <property type="match status" value="1"/>
</dbReference>
<dbReference type="SUPFAM" id="SSF56436">
    <property type="entry name" value="C-type lectin-like"/>
    <property type="match status" value="5"/>
</dbReference>
<dbReference type="GO" id="GO:0030246">
    <property type="term" value="F:carbohydrate binding"/>
    <property type="evidence" value="ECO:0007669"/>
    <property type="project" value="UniProtKB-KW"/>
</dbReference>
<dbReference type="SMART" id="SM00034">
    <property type="entry name" value="CLECT"/>
    <property type="match status" value="3"/>
</dbReference>
<feature type="domain" description="SUEL-type lectin" evidence="8">
    <location>
        <begin position="568"/>
        <end position="653"/>
    </location>
</feature>
<feature type="compositionally biased region" description="Polar residues" evidence="4">
    <location>
        <begin position="871"/>
        <end position="886"/>
    </location>
</feature>
<dbReference type="Pfam" id="PF02140">
    <property type="entry name" value="SUEL_Lectin"/>
    <property type="match status" value="1"/>
</dbReference>
<feature type="domain" description="C-type lectin" evidence="7">
    <location>
        <begin position="161"/>
        <end position="292"/>
    </location>
</feature>
<evidence type="ECO:0000259" key="7">
    <source>
        <dbReference type="PROSITE" id="PS50041"/>
    </source>
</evidence>
<dbReference type="CDD" id="cd22823">
    <property type="entry name" value="Gal_Rha_Lectin"/>
    <property type="match status" value="1"/>
</dbReference>
<dbReference type="AlphaFoldDB" id="A0A9Q1EHQ0"/>
<dbReference type="InterPro" id="IPR018378">
    <property type="entry name" value="C-type_lectin_CS"/>
</dbReference>
<name>A0A9Q1EHQ0_SYNKA</name>
<evidence type="ECO:0000256" key="3">
    <source>
        <dbReference type="ARBA" id="ARBA00023157"/>
    </source>
</evidence>
<dbReference type="PANTHER" id="PTHR22803">
    <property type="entry name" value="MANNOSE, PHOSPHOLIPASE, LECTIN RECEPTOR RELATED"/>
    <property type="match status" value="1"/>
</dbReference>
<feature type="region of interest" description="Disordered" evidence="4">
    <location>
        <begin position="871"/>
        <end position="892"/>
    </location>
</feature>
<accession>A0A9Q1EHQ0</accession>
<dbReference type="FunFam" id="3.10.100.10:FF:000109">
    <property type="entry name" value="Uncharacterized protein"/>
    <property type="match status" value="1"/>
</dbReference>
<feature type="domain" description="LCCL" evidence="9">
    <location>
        <begin position="799"/>
        <end position="884"/>
    </location>
</feature>
<dbReference type="SUPFAM" id="SSF49785">
    <property type="entry name" value="Galactose-binding domain-like"/>
    <property type="match status" value="1"/>
</dbReference>
<dbReference type="InterPro" id="IPR004043">
    <property type="entry name" value="LCCL"/>
</dbReference>
<dbReference type="Gene3D" id="2.60.120.740">
    <property type="match status" value="1"/>
</dbReference>
<evidence type="ECO:0000256" key="4">
    <source>
        <dbReference type="SAM" id="MobiDB-lite"/>
    </source>
</evidence>
<evidence type="ECO:0000256" key="5">
    <source>
        <dbReference type="SAM" id="SignalP"/>
    </source>
</evidence>
<protein>
    <submittedName>
        <fullName evidence="10">Uncharacterized protein</fullName>
    </submittedName>
</protein>
<reference evidence="10" key="1">
    <citation type="journal article" date="2023" name="Science">
        <title>Genome structures resolve the early diversification of teleost fishes.</title>
        <authorList>
            <person name="Parey E."/>
            <person name="Louis A."/>
            <person name="Montfort J."/>
            <person name="Bouchez O."/>
            <person name="Roques C."/>
            <person name="Iampietro C."/>
            <person name="Lluch J."/>
            <person name="Castinel A."/>
            <person name="Donnadieu C."/>
            <person name="Desvignes T."/>
            <person name="Floi Bucao C."/>
            <person name="Jouanno E."/>
            <person name="Wen M."/>
            <person name="Mejri S."/>
            <person name="Dirks R."/>
            <person name="Jansen H."/>
            <person name="Henkel C."/>
            <person name="Chen W.J."/>
            <person name="Zahm M."/>
            <person name="Cabau C."/>
            <person name="Klopp C."/>
            <person name="Thompson A.W."/>
            <person name="Robinson-Rechavi M."/>
            <person name="Braasch I."/>
            <person name="Lecointre G."/>
            <person name="Bobe J."/>
            <person name="Postlethwait J.H."/>
            <person name="Berthelot C."/>
            <person name="Roest Crollius H."/>
            <person name="Guiguen Y."/>
        </authorList>
    </citation>
    <scope>NUCLEOTIDE SEQUENCE</scope>
    <source>
        <strain evidence="10">WJC10195</strain>
    </source>
</reference>
<dbReference type="InterPro" id="IPR016186">
    <property type="entry name" value="C-type_lectin-like/link_sf"/>
</dbReference>
<evidence type="ECO:0000313" key="10">
    <source>
        <dbReference type="EMBL" id="KAJ8338950.1"/>
    </source>
</evidence>
<keyword evidence="5" id="KW-0732">Signal</keyword>
<evidence type="ECO:0000313" key="11">
    <source>
        <dbReference type="Proteomes" id="UP001152622"/>
    </source>
</evidence>
<dbReference type="InterPro" id="IPR000922">
    <property type="entry name" value="Lectin_gal-bd_dom"/>
</dbReference>
<dbReference type="InterPro" id="IPR008979">
    <property type="entry name" value="Galactose-bd-like_sf"/>
</dbReference>
<evidence type="ECO:0000259" key="9">
    <source>
        <dbReference type="PROSITE" id="PS50820"/>
    </source>
</evidence>
<dbReference type="CDD" id="cd03590">
    <property type="entry name" value="CLECT_DC-SIGN_like"/>
    <property type="match status" value="1"/>
</dbReference>
<sequence>MLLILVIFSGLLSCAFGQCDMGWREYENKCYFFSADVKSWHDALTDCEGKSSSLMSILDIHERTWVRTQIGTEIFWIGLNDIVTEGVWEWTDGSVYYPYLEYWRPGQPDNWADNEDCGQVAGGSNGQWNDEPCGIRRRYICKRPNPNPPTTCDTANGWQQFSSNCYKLKADTRRSWGSARHDCVRDGGDLVSIESAEEELYVTGRLDPSAFDLWTGYSTLSCTTVSCQVQADNEQFRWSDASSASYTNWGTGQPDLTDKANGVCSAVIKEADQDYGKWRSHVCRHERPYMCKRGLDNKDQDGTFQWVDKTAISYSNWNANFPRNTQTIWDCGQIYTAHMTRSSWLGLNDIDLEETYVWSDGQPVIAELLIWDNNQPDNWQDNEDCMQVQGVDHINPGYLNDQFCTTSFPFICKKAKGTSPPPPPTSGPGWNEKCGTWVSDPFNDYCYLFSYLSFRNWVDARTDCVNQGGDLISITEPFEQSFIQAQVQQIATGVAMWMGGHDSVAEGGWEWTDSSPFRYINWAGGNPDNYYGEDCLSMLINSGYWNDDNCAHRRGYICKRRGYITSYTCELSSTALHCPHNSIINIRAAFFGRNSDTICPYEGETSGTCTVEGFLPLVRKTCDNRPFCFLYAHTENDPCPDTSKYLEVVYSCEQNVCVRGLGLEDGNVTDAQLSASSSRSGMGPQKARLNGDSCWMPLTPTNSWIQVDLGEAKKVTGITIQGCPGADHWVTTFKVQSSTNEIEWTDYTEDGGTFPGSVDKTTPEMQLFGTPFSAQYIRVLPLGYNGQVGLRLDILGCKPNYAVSCSAKPSFSAFNDQMTVHCPSGCASQPYSVYGSQIYRGDSTICAAAIHAGIVLNEYGGDCTLLKQPGKSSYPGSRRNGITSKQDAVLRS</sequence>
<dbReference type="Pfam" id="PF00754">
    <property type="entry name" value="F5_F8_type_C"/>
    <property type="match status" value="1"/>
</dbReference>
<dbReference type="InterPro" id="IPR016187">
    <property type="entry name" value="CTDL_fold"/>
</dbReference>
<dbReference type="PROSITE" id="PS00615">
    <property type="entry name" value="C_TYPE_LECTIN_1"/>
    <property type="match status" value="3"/>
</dbReference>
<dbReference type="SUPFAM" id="SSF69848">
    <property type="entry name" value="LCCL domain"/>
    <property type="match status" value="1"/>
</dbReference>
<proteinExistence type="predicted"/>
<organism evidence="10 11">
    <name type="scientific">Synaphobranchus kaupii</name>
    <name type="common">Kaup's arrowtooth eel</name>
    <dbReference type="NCBI Taxonomy" id="118154"/>
    <lineage>
        <taxon>Eukaryota</taxon>
        <taxon>Metazoa</taxon>
        <taxon>Chordata</taxon>
        <taxon>Craniata</taxon>
        <taxon>Vertebrata</taxon>
        <taxon>Euteleostomi</taxon>
        <taxon>Actinopterygii</taxon>
        <taxon>Neopterygii</taxon>
        <taxon>Teleostei</taxon>
        <taxon>Anguilliformes</taxon>
        <taxon>Synaphobranchidae</taxon>
        <taxon>Synaphobranchus</taxon>
    </lineage>
</organism>
<dbReference type="PROSITE" id="PS50041">
    <property type="entry name" value="C_TYPE_LECTIN_2"/>
    <property type="match status" value="4"/>
</dbReference>
<comment type="caution">
    <text evidence="10">The sequence shown here is derived from an EMBL/GenBank/DDBJ whole genome shotgun (WGS) entry which is preliminary data.</text>
</comment>
<gene>
    <name evidence="10" type="ORF">SKAU_G00357360</name>
</gene>
<keyword evidence="11" id="KW-1185">Reference proteome</keyword>
<dbReference type="InterPro" id="IPR043159">
    <property type="entry name" value="Lectin_gal-bd_sf"/>
</dbReference>
<feature type="domain" description="C-type lectin" evidence="7">
    <location>
        <begin position="26"/>
        <end position="142"/>
    </location>
</feature>
<dbReference type="InterPro" id="IPR050111">
    <property type="entry name" value="C-type_lectin/snaclec_domain"/>
</dbReference>
<dbReference type="CDD" id="cd00037">
    <property type="entry name" value="CLECT"/>
    <property type="match status" value="2"/>
</dbReference>
<dbReference type="InterPro" id="IPR033989">
    <property type="entry name" value="CD209-like_CTLD"/>
</dbReference>
<evidence type="ECO:0000256" key="1">
    <source>
        <dbReference type="ARBA" id="ARBA00022734"/>
    </source>
</evidence>
<dbReference type="Pfam" id="PF00059">
    <property type="entry name" value="Lectin_C"/>
    <property type="match status" value="4"/>
</dbReference>
<feature type="domain" description="F5/8 type C" evidence="6">
    <location>
        <begin position="657"/>
        <end position="797"/>
    </location>
</feature>
<dbReference type="OrthoDB" id="441660at2759"/>
<feature type="chain" id="PRO_5040202349" evidence="5">
    <location>
        <begin position="18"/>
        <end position="892"/>
    </location>
</feature>
<feature type="signal peptide" evidence="5">
    <location>
        <begin position="1"/>
        <end position="17"/>
    </location>
</feature>
<dbReference type="InterPro" id="IPR000421">
    <property type="entry name" value="FA58C"/>
</dbReference>
<dbReference type="Gene3D" id="2.60.120.260">
    <property type="entry name" value="Galactose-binding domain-like"/>
    <property type="match status" value="1"/>
</dbReference>
<dbReference type="SMART" id="SM00231">
    <property type="entry name" value="FA58C"/>
    <property type="match status" value="1"/>
</dbReference>
<dbReference type="SMART" id="SM00603">
    <property type="entry name" value="LCCL"/>
    <property type="match status" value="1"/>
</dbReference>
<dbReference type="Gene3D" id="2.170.130.20">
    <property type="entry name" value="LCCL-like domain"/>
    <property type="match status" value="1"/>
</dbReference>
<dbReference type="CDD" id="cd00057">
    <property type="entry name" value="FA58C"/>
    <property type="match status" value="1"/>
</dbReference>
<dbReference type="InterPro" id="IPR036609">
    <property type="entry name" value="LCCL_sf"/>
</dbReference>
<dbReference type="PROSITE" id="PS50022">
    <property type="entry name" value="FA58C_3"/>
    <property type="match status" value="1"/>
</dbReference>
<feature type="domain" description="C-type lectin" evidence="7">
    <location>
        <begin position="442"/>
        <end position="559"/>
    </location>
</feature>
<dbReference type="Pfam" id="PF03815">
    <property type="entry name" value="LCCL"/>
    <property type="match status" value="1"/>
</dbReference>
<feature type="domain" description="C-type lectin" evidence="7">
    <location>
        <begin position="344"/>
        <end position="413"/>
    </location>
</feature>
<dbReference type="Gene3D" id="3.10.100.10">
    <property type="entry name" value="Mannose-Binding Protein A, subunit A"/>
    <property type="match status" value="5"/>
</dbReference>
<keyword evidence="2" id="KW-0677">Repeat</keyword>
<evidence type="ECO:0000259" key="6">
    <source>
        <dbReference type="PROSITE" id="PS50022"/>
    </source>
</evidence>
<dbReference type="InterPro" id="IPR001304">
    <property type="entry name" value="C-type_lectin-like"/>
</dbReference>
<evidence type="ECO:0000259" key="8">
    <source>
        <dbReference type="PROSITE" id="PS50228"/>
    </source>
</evidence>
<evidence type="ECO:0000256" key="2">
    <source>
        <dbReference type="ARBA" id="ARBA00022737"/>
    </source>
</evidence>
<dbReference type="Proteomes" id="UP001152622">
    <property type="component" value="Chromosome 17"/>
</dbReference>
<dbReference type="PROSITE" id="PS50228">
    <property type="entry name" value="SUEL_LECTIN"/>
    <property type="match status" value="1"/>
</dbReference>
<keyword evidence="1" id="KW-0430">Lectin</keyword>